<sequence>MATLLRHGKVRIVIYSEDHRPSHVHVVGVDKAAVLQLNCQEEPHPHGPLALRENHGFTARELRPIIEQVEANLTLLCAEWKRVHGDYR</sequence>
<evidence type="ECO:0000313" key="1">
    <source>
        <dbReference type="EMBL" id="ATC34259.1"/>
    </source>
</evidence>
<gene>
    <name evidence="1" type="ORF">CA606_19020</name>
</gene>
<reference evidence="2" key="1">
    <citation type="submission" date="2017-09" db="EMBL/GenBank/DDBJ databases">
        <title>Genome evolution observed in wild isolates of Caulobacter crescentus.</title>
        <authorList>
            <person name="Ely B."/>
            <person name="Wilson K."/>
            <person name="Scott D."/>
        </authorList>
    </citation>
    <scope>NUCLEOTIDE SEQUENCE [LARGE SCALE GENOMIC DNA]</scope>
    <source>
        <strain evidence="2">CB13b1a</strain>
    </source>
</reference>
<dbReference type="InterPro" id="IPR025427">
    <property type="entry name" value="DUF4160"/>
</dbReference>
<proteinExistence type="predicted"/>
<dbReference type="Proteomes" id="UP000217311">
    <property type="component" value="Chromosome"/>
</dbReference>
<accession>A0A290MZ35</accession>
<dbReference type="AlphaFoldDB" id="A0A290MZ35"/>
<name>A0A290MZ35_CAUVI</name>
<evidence type="ECO:0000313" key="2">
    <source>
        <dbReference type="Proteomes" id="UP000217311"/>
    </source>
</evidence>
<dbReference type="EMBL" id="CP023315">
    <property type="protein sequence ID" value="ATC34259.1"/>
    <property type="molecule type" value="Genomic_DNA"/>
</dbReference>
<protein>
    <submittedName>
        <fullName evidence="1">DUF4160 domain-containing protein</fullName>
    </submittedName>
</protein>
<organism evidence="1 2">
    <name type="scientific">Caulobacter vibrioides</name>
    <name type="common">Caulobacter crescentus</name>
    <dbReference type="NCBI Taxonomy" id="155892"/>
    <lineage>
        <taxon>Bacteria</taxon>
        <taxon>Pseudomonadati</taxon>
        <taxon>Pseudomonadota</taxon>
        <taxon>Alphaproteobacteria</taxon>
        <taxon>Caulobacterales</taxon>
        <taxon>Caulobacteraceae</taxon>
        <taxon>Caulobacter</taxon>
    </lineage>
</organism>
<dbReference type="Pfam" id="PF13711">
    <property type="entry name" value="DUF4160"/>
    <property type="match status" value="1"/>
</dbReference>
<dbReference type="RefSeq" id="WP_096053609.1">
    <property type="nucleotide sequence ID" value="NZ_CP023315.3"/>
</dbReference>